<evidence type="ECO:0000313" key="2">
    <source>
        <dbReference type="EMBL" id="KKW23611.1"/>
    </source>
</evidence>
<dbReference type="Proteomes" id="UP000034273">
    <property type="component" value="Unassembled WGS sequence"/>
</dbReference>
<comment type="caution">
    <text evidence="2">The sequence shown here is derived from an EMBL/GenBank/DDBJ whole genome shotgun (WGS) entry which is preliminary data.</text>
</comment>
<dbReference type="InterPro" id="IPR036188">
    <property type="entry name" value="FAD/NAD-bd_sf"/>
</dbReference>
<evidence type="ECO:0000259" key="1">
    <source>
        <dbReference type="Pfam" id="PF01266"/>
    </source>
</evidence>
<sequence>MILLDRKEAPPHSIENSCYWFTYRNSVPIHEPLHGTHETDIAIVGGGFTGLWTAYFIKKLNPSVRVALLEQETIGYGASGRNGGEACSTLGPGHLSTIQHFGLEEAKKMARIAEKNYKAFTEFAADCDFENTGWLHAALLEEHMESFRNSHTAAKAVGSGNGWKFFDATEMREQLHSPLYLGGAFSPDGGIVNPMKLVLKLKKEIEYAGVVIFEKTKAENIDHGVIRSSGGVVRARHVVLATDAYSHHLFPRLLWKFVPLYDYIIVSEPLSEMQLSSIGWRGRQAVVDGRTFFNYYRLTSDNRILWGVSDAEYYPPNQVGPAHDYSEQYRKSLLASFAKHFPQLKDLRFEYAWGGPIASTTRLGPCFGRLQSGSLLYGLGYTGEGVVCSRFVGNVLAHMSLGIHSEILDLHMVKKSPLPYPPEPIRTWVIGMVRSALRNADAGAKPGLLLRILDFLKIGFSS</sequence>
<dbReference type="Gene3D" id="3.30.9.10">
    <property type="entry name" value="D-Amino Acid Oxidase, subunit A, domain 2"/>
    <property type="match status" value="1"/>
</dbReference>
<dbReference type="GO" id="GO:0005737">
    <property type="term" value="C:cytoplasm"/>
    <property type="evidence" value="ECO:0007669"/>
    <property type="project" value="TreeGrafter"/>
</dbReference>
<dbReference type="PANTHER" id="PTHR13847">
    <property type="entry name" value="SARCOSINE DEHYDROGENASE-RELATED"/>
    <property type="match status" value="1"/>
</dbReference>
<feature type="domain" description="FAD dependent oxidoreductase" evidence="1">
    <location>
        <begin position="40"/>
        <end position="399"/>
    </location>
</feature>
<accession>A0A0G1WY08</accession>
<organism evidence="2 3">
    <name type="scientific">Candidatus Kaiserbacteria bacterium GW2011_GWA2_52_12</name>
    <dbReference type="NCBI Taxonomy" id="1618671"/>
    <lineage>
        <taxon>Bacteria</taxon>
        <taxon>Candidatus Kaiseribacteriota</taxon>
    </lineage>
</organism>
<proteinExistence type="predicted"/>
<dbReference type="Pfam" id="PF01266">
    <property type="entry name" value="DAO"/>
    <property type="match status" value="1"/>
</dbReference>
<dbReference type="InterPro" id="IPR006076">
    <property type="entry name" value="FAD-dep_OxRdtase"/>
</dbReference>
<dbReference type="STRING" id="1618671.UY67_C0020G0005"/>
<dbReference type="PANTHER" id="PTHR13847:SF281">
    <property type="entry name" value="FAD DEPENDENT OXIDOREDUCTASE DOMAIN-CONTAINING PROTEIN"/>
    <property type="match status" value="1"/>
</dbReference>
<name>A0A0G1WY08_9BACT</name>
<dbReference type="Gene3D" id="3.50.50.60">
    <property type="entry name" value="FAD/NAD(P)-binding domain"/>
    <property type="match status" value="1"/>
</dbReference>
<dbReference type="EMBL" id="LCQW01000020">
    <property type="protein sequence ID" value="KKW23611.1"/>
    <property type="molecule type" value="Genomic_DNA"/>
</dbReference>
<dbReference type="SUPFAM" id="SSF51905">
    <property type="entry name" value="FAD/NAD(P)-binding domain"/>
    <property type="match status" value="1"/>
</dbReference>
<gene>
    <name evidence="2" type="ORF">UY67_C0020G0005</name>
</gene>
<evidence type="ECO:0000313" key="3">
    <source>
        <dbReference type="Proteomes" id="UP000034273"/>
    </source>
</evidence>
<dbReference type="AlphaFoldDB" id="A0A0G1WY08"/>
<reference evidence="2 3" key="1">
    <citation type="journal article" date="2015" name="Nature">
        <title>rRNA introns, odd ribosomes, and small enigmatic genomes across a large radiation of phyla.</title>
        <authorList>
            <person name="Brown C.T."/>
            <person name="Hug L.A."/>
            <person name="Thomas B.C."/>
            <person name="Sharon I."/>
            <person name="Castelle C.J."/>
            <person name="Singh A."/>
            <person name="Wilkins M.J."/>
            <person name="Williams K.H."/>
            <person name="Banfield J.F."/>
        </authorList>
    </citation>
    <scope>NUCLEOTIDE SEQUENCE [LARGE SCALE GENOMIC DNA]</scope>
</reference>
<protein>
    <recommendedName>
        <fullName evidence="1">FAD dependent oxidoreductase domain-containing protein</fullName>
    </recommendedName>
</protein>